<sequence length="123" mass="14349">MWFSLFFVLKKSVTVKQILIITLHKLICGSNCRKYSCLLLVARLTRGIRFDSRSGKAVARSLEMCPIYGNMLTPYYLLKRHYVPLFKTLPIPPGIKGYDMNYQFHQNWPQVDYNDELISVSIL</sequence>
<name>A0A2H1WEB2_SPOFR</name>
<evidence type="ECO:0000313" key="1">
    <source>
        <dbReference type="EMBL" id="SOQ51192.1"/>
    </source>
</evidence>
<reference evidence="1" key="1">
    <citation type="submission" date="2016-07" db="EMBL/GenBank/DDBJ databases">
        <authorList>
            <person name="Bretaudeau A."/>
        </authorList>
    </citation>
    <scope>NUCLEOTIDE SEQUENCE</scope>
    <source>
        <strain evidence="1">Rice</strain>
        <tissue evidence="1">Whole body</tissue>
    </source>
</reference>
<proteinExistence type="predicted"/>
<accession>A0A2H1WEB2</accession>
<protein>
    <submittedName>
        <fullName evidence="1">SFRICE_029131</fullName>
    </submittedName>
</protein>
<gene>
    <name evidence="1" type="ORF">SFRICE_029131</name>
</gene>
<dbReference type="AlphaFoldDB" id="A0A2H1WEB2"/>
<organism evidence="1">
    <name type="scientific">Spodoptera frugiperda</name>
    <name type="common">Fall armyworm</name>
    <dbReference type="NCBI Taxonomy" id="7108"/>
    <lineage>
        <taxon>Eukaryota</taxon>
        <taxon>Metazoa</taxon>
        <taxon>Ecdysozoa</taxon>
        <taxon>Arthropoda</taxon>
        <taxon>Hexapoda</taxon>
        <taxon>Insecta</taxon>
        <taxon>Pterygota</taxon>
        <taxon>Neoptera</taxon>
        <taxon>Endopterygota</taxon>
        <taxon>Lepidoptera</taxon>
        <taxon>Glossata</taxon>
        <taxon>Ditrysia</taxon>
        <taxon>Noctuoidea</taxon>
        <taxon>Noctuidae</taxon>
        <taxon>Amphipyrinae</taxon>
        <taxon>Spodoptera</taxon>
    </lineage>
</organism>
<dbReference type="EMBL" id="ODYU01007971">
    <property type="protein sequence ID" value="SOQ51192.1"/>
    <property type="molecule type" value="Genomic_DNA"/>
</dbReference>